<accession>W7XK53</accession>
<dbReference type="CDD" id="cd02909">
    <property type="entry name" value="cupin_pirin_N"/>
    <property type="match status" value="1"/>
</dbReference>
<dbReference type="GO" id="GO:0046872">
    <property type="term" value="F:metal ion binding"/>
    <property type="evidence" value="ECO:0007669"/>
    <property type="project" value="UniProtKB-KW"/>
</dbReference>
<dbReference type="PANTHER" id="PTHR13903:SF8">
    <property type="entry name" value="PIRIN"/>
    <property type="match status" value="1"/>
</dbReference>
<dbReference type="SUPFAM" id="SSF51182">
    <property type="entry name" value="RmlC-like cupins"/>
    <property type="match status" value="1"/>
</dbReference>
<comment type="similarity">
    <text evidence="1 3">Belongs to the pirin family.</text>
</comment>
<dbReference type="KEGG" id="tet:TTHERM_000185549"/>
<dbReference type="Pfam" id="PF05726">
    <property type="entry name" value="Pirin_C"/>
    <property type="match status" value="1"/>
</dbReference>
<protein>
    <submittedName>
        <fullName evidence="7">Kinesin motor domain protein</fullName>
    </submittedName>
</protein>
<dbReference type="PIRSF" id="PIRSF006232">
    <property type="entry name" value="Pirin"/>
    <property type="match status" value="1"/>
</dbReference>
<feature type="binding site" evidence="2">
    <location>
        <position position="80"/>
    </location>
    <ligand>
        <name>Fe cation</name>
        <dbReference type="ChEBI" id="CHEBI:24875"/>
    </ligand>
</feature>
<sequence>MRLKFNQLLILLLIIFITAKGNNKSSQQAKIKKEYYPQLQKEGDNADVFRIIGSYDLNRLDPFLMLDYFKVRLPSGFPDHPHRGFETVTYMLSGQMHHEDFRGNKGILEKGDVQWMTAGKGIVHSEMPGSYDEDSIGFQLWINLKSSDKMIEPKYQEYKSNKFPLYQKDGLKVKVISGNYENVHGIINTNISVKFLDIQYEESNILFKEYIQPNHNCLIFIYQGKIKINDKIYDENAAIIFENYHEERYFEIFSQEKFSKFILLSGRPINEQVFNYGPFVLDSQATLRQAFEDYQLSKNGFEGANNWASQIKDFPQTKKKLVISDL</sequence>
<feature type="binding site" evidence="2">
    <location>
        <position position="126"/>
    </location>
    <ligand>
        <name>Fe cation</name>
        <dbReference type="ChEBI" id="CHEBI:24875"/>
    </ligand>
</feature>
<keyword evidence="8" id="KW-1185">Reference proteome</keyword>
<feature type="signal peptide" evidence="4">
    <location>
        <begin position="1"/>
        <end position="21"/>
    </location>
</feature>
<keyword evidence="4" id="KW-0732">Signal</keyword>
<evidence type="ECO:0000259" key="5">
    <source>
        <dbReference type="Pfam" id="PF02678"/>
    </source>
</evidence>
<dbReference type="EMBL" id="GG662840">
    <property type="protein sequence ID" value="EWS76231.1"/>
    <property type="molecule type" value="Genomic_DNA"/>
</dbReference>
<gene>
    <name evidence="7" type="ORF">TTHERM_000185549</name>
</gene>
<dbReference type="AlphaFoldDB" id="W7XK53"/>
<evidence type="ECO:0000256" key="1">
    <source>
        <dbReference type="ARBA" id="ARBA00008416"/>
    </source>
</evidence>
<feature type="chain" id="PRO_5004906137" evidence="4">
    <location>
        <begin position="22"/>
        <end position="326"/>
    </location>
</feature>
<dbReference type="InterPro" id="IPR011051">
    <property type="entry name" value="RmlC_Cupin_sf"/>
</dbReference>
<dbReference type="InParanoid" id="W7XK53"/>
<dbReference type="GeneID" id="24437690"/>
<feature type="binding site" evidence="2">
    <location>
        <position position="124"/>
    </location>
    <ligand>
        <name>Fe cation</name>
        <dbReference type="ChEBI" id="CHEBI:24875"/>
    </ligand>
</feature>
<dbReference type="InterPro" id="IPR003829">
    <property type="entry name" value="Pirin_N_dom"/>
</dbReference>
<dbReference type="Gene3D" id="2.60.120.10">
    <property type="entry name" value="Jelly Rolls"/>
    <property type="match status" value="2"/>
</dbReference>
<dbReference type="PANTHER" id="PTHR13903">
    <property type="entry name" value="PIRIN-RELATED"/>
    <property type="match status" value="1"/>
</dbReference>
<keyword evidence="2" id="KW-0479">Metal-binding</keyword>
<dbReference type="OrthoDB" id="198735at2759"/>
<feature type="binding site" evidence="2">
    <location>
        <position position="82"/>
    </location>
    <ligand>
        <name>Fe cation</name>
        <dbReference type="ChEBI" id="CHEBI:24875"/>
    </ligand>
</feature>
<dbReference type="InterPro" id="IPR012093">
    <property type="entry name" value="Pirin"/>
</dbReference>
<evidence type="ECO:0000256" key="4">
    <source>
        <dbReference type="SAM" id="SignalP"/>
    </source>
</evidence>
<evidence type="ECO:0000313" key="7">
    <source>
        <dbReference type="EMBL" id="EWS76231.1"/>
    </source>
</evidence>
<dbReference type="InterPro" id="IPR008778">
    <property type="entry name" value="Pirin_C_dom"/>
</dbReference>
<dbReference type="Pfam" id="PF02678">
    <property type="entry name" value="Pirin"/>
    <property type="match status" value="1"/>
</dbReference>
<evidence type="ECO:0000256" key="2">
    <source>
        <dbReference type="PIRSR" id="PIRSR006232-1"/>
    </source>
</evidence>
<proteinExistence type="inferred from homology"/>
<dbReference type="STRING" id="312017.W7XK53"/>
<evidence type="ECO:0000313" key="8">
    <source>
        <dbReference type="Proteomes" id="UP000009168"/>
    </source>
</evidence>
<evidence type="ECO:0000259" key="6">
    <source>
        <dbReference type="Pfam" id="PF05726"/>
    </source>
</evidence>
<organism evidence="7 8">
    <name type="scientific">Tetrahymena thermophila (strain SB210)</name>
    <dbReference type="NCBI Taxonomy" id="312017"/>
    <lineage>
        <taxon>Eukaryota</taxon>
        <taxon>Sar</taxon>
        <taxon>Alveolata</taxon>
        <taxon>Ciliophora</taxon>
        <taxon>Intramacronucleata</taxon>
        <taxon>Oligohymenophorea</taxon>
        <taxon>Hymenostomatida</taxon>
        <taxon>Tetrahymenina</taxon>
        <taxon>Tetrahymenidae</taxon>
        <taxon>Tetrahymena</taxon>
    </lineage>
</organism>
<dbReference type="Proteomes" id="UP000009168">
    <property type="component" value="Unassembled WGS sequence"/>
</dbReference>
<evidence type="ECO:0000256" key="3">
    <source>
        <dbReference type="RuleBase" id="RU003457"/>
    </source>
</evidence>
<feature type="domain" description="Pirin N-terminal" evidence="5">
    <location>
        <begin position="52"/>
        <end position="142"/>
    </location>
</feature>
<name>W7XK53_TETTS</name>
<keyword evidence="2" id="KW-0408">Iron</keyword>
<comment type="cofactor">
    <cofactor evidence="2">
        <name>Fe cation</name>
        <dbReference type="ChEBI" id="CHEBI:24875"/>
    </cofactor>
    <text evidence="2">Binds 1 Fe cation per subunit.</text>
</comment>
<reference evidence="8" key="1">
    <citation type="journal article" date="2006" name="PLoS Biol.">
        <title>Macronuclear genome sequence of the ciliate Tetrahymena thermophila, a model eukaryote.</title>
        <authorList>
            <person name="Eisen J.A."/>
            <person name="Coyne R.S."/>
            <person name="Wu M."/>
            <person name="Wu D."/>
            <person name="Thiagarajan M."/>
            <person name="Wortman J.R."/>
            <person name="Badger J.H."/>
            <person name="Ren Q."/>
            <person name="Amedeo P."/>
            <person name="Jones K.M."/>
            <person name="Tallon L.J."/>
            <person name="Delcher A.L."/>
            <person name="Salzberg S.L."/>
            <person name="Silva J.C."/>
            <person name="Haas B.J."/>
            <person name="Majoros W.H."/>
            <person name="Farzad M."/>
            <person name="Carlton J.M."/>
            <person name="Smith R.K. Jr."/>
            <person name="Garg J."/>
            <person name="Pearlman R.E."/>
            <person name="Karrer K.M."/>
            <person name="Sun L."/>
            <person name="Manning G."/>
            <person name="Elde N.C."/>
            <person name="Turkewitz A.P."/>
            <person name="Asai D.J."/>
            <person name="Wilkes D.E."/>
            <person name="Wang Y."/>
            <person name="Cai H."/>
            <person name="Collins K."/>
            <person name="Stewart B.A."/>
            <person name="Lee S.R."/>
            <person name="Wilamowska K."/>
            <person name="Weinberg Z."/>
            <person name="Ruzzo W.L."/>
            <person name="Wloga D."/>
            <person name="Gaertig J."/>
            <person name="Frankel J."/>
            <person name="Tsao C.-C."/>
            <person name="Gorovsky M.A."/>
            <person name="Keeling P.J."/>
            <person name="Waller R.F."/>
            <person name="Patron N.J."/>
            <person name="Cherry J.M."/>
            <person name="Stover N.A."/>
            <person name="Krieger C.J."/>
            <person name="del Toro C."/>
            <person name="Ryder H.F."/>
            <person name="Williamson S.C."/>
            <person name="Barbeau R.A."/>
            <person name="Hamilton E.P."/>
            <person name="Orias E."/>
        </authorList>
    </citation>
    <scope>NUCLEOTIDE SEQUENCE [LARGE SCALE GENOMIC DNA]</scope>
    <source>
        <strain evidence="8">SB210</strain>
    </source>
</reference>
<dbReference type="RefSeq" id="XP_012651278.1">
    <property type="nucleotide sequence ID" value="XM_012795824.1"/>
</dbReference>
<dbReference type="InterPro" id="IPR014710">
    <property type="entry name" value="RmlC-like_jellyroll"/>
</dbReference>
<feature type="domain" description="Pirin C-terminal" evidence="6">
    <location>
        <begin position="208"/>
        <end position="299"/>
    </location>
</feature>